<dbReference type="InterPro" id="IPR003439">
    <property type="entry name" value="ABC_transporter-like_ATP-bd"/>
</dbReference>
<dbReference type="eggNOG" id="COG1136">
    <property type="taxonomic scope" value="Bacteria"/>
</dbReference>
<evidence type="ECO:0000256" key="1">
    <source>
        <dbReference type="ARBA" id="ARBA00022741"/>
    </source>
</evidence>
<dbReference type="SUPFAM" id="SSF52540">
    <property type="entry name" value="P-loop containing nucleoside triphosphate hydrolases"/>
    <property type="match status" value="1"/>
</dbReference>
<keyword evidence="2" id="KW-0067">ATP-binding</keyword>
<accession>A0A087A2Z9</accession>
<dbReference type="InterPro" id="IPR003593">
    <property type="entry name" value="AAA+_ATPase"/>
</dbReference>
<dbReference type="OrthoDB" id="4425833at2"/>
<dbReference type="Gene3D" id="3.40.50.300">
    <property type="entry name" value="P-loop containing nucleotide triphosphate hydrolases"/>
    <property type="match status" value="1"/>
</dbReference>
<dbReference type="GO" id="GO:0005524">
    <property type="term" value="F:ATP binding"/>
    <property type="evidence" value="ECO:0007669"/>
    <property type="project" value="UniProtKB-KW"/>
</dbReference>
<dbReference type="PANTHER" id="PTHR24220">
    <property type="entry name" value="IMPORT ATP-BINDING PROTEIN"/>
    <property type="match status" value="1"/>
</dbReference>
<dbReference type="GO" id="GO:0005886">
    <property type="term" value="C:plasma membrane"/>
    <property type="evidence" value="ECO:0007669"/>
    <property type="project" value="TreeGrafter"/>
</dbReference>
<dbReference type="InterPro" id="IPR015854">
    <property type="entry name" value="ABC_transpr_LolD-like"/>
</dbReference>
<protein>
    <submittedName>
        <fullName evidence="4">ABC transporter</fullName>
        <ecNumber evidence="4">3.6.3.28</ecNumber>
    </submittedName>
</protein>
<evidence type="ECO:0000313" key="5">
    <source>
        <dbReference type="Proteomes" id="UP000029072"/>
    </source>
</evidence>
<dbReference type="GO" id="GO:0016887">
    <property type="term" value="F:ATP hydrolysis activity"/>
    <property type="evidence" value="ECO:0007669"/>
    <property type="project" value="InterPro"/>
</dbReference>
<dbReference type="EMBL" id="JGYS01000014">
    <property type="protein sequence ID" value="KFI53149.1"/>
    <property type="molecule type" value="Genomic_DNA"/>
</dbReference>
<dbReference type="EC" id="3.6.3.28" evidence="4"/>
<dbReference type="Proteomes" id="UP000029072">
    <property type="component" value="Unassembled WGS sequence"/>
</dbReference>
<evidence type="ECO:0000256" key="2">
    <source>
        <dbReference type="ARBA" id="ARBA00022840"/>
    </source>
</evidence>
<dbReference type="AlphaFoldDB" id="A0A087A2Z9"/>
<proteinExistence type="predicted"/>
<comment type="caution">
    <text evidence="4">The sequence shown here is derived from an EMBL/GenBank/DDBJ whole genome shotgun (WGS) entry which is preliminary data.</text>
</comment>
<dbReference type="PROSITE" id="PS00211">
    <property type="entry name" value="ABC_TRANSPORTER_1"/>
    <property type="match status" value="1"/>
</dbReference>
<keyword evidence="4" id="KW-0378">Hydrolase</keyword>
<sequence>MTDIFNGIQAETDADGTLHPLAALDAHGLTKGINGRTLWHDLGFHIDPGTITAITGPSGAGKTTLLNAIGLLEPIDRGTIIYGHQRLDRLNRGSIRRLYRETYGFLFQNYALVDQWTVVRNLDLAMSSAGIPRSRRACLASRSLAQVGLTDKRDAKVYTLSGGEQQRVAIARLLTRSPRIVLADEPTAALDPDNVTRVMNLLRGLADQGAMVIMTTHNPDIVSLTDQHITLMPDD</sequence>
<feature type="domain" description="ABC transporter" evidence="3">
    <location>
        <begin position="24"/>
        <end position="235"/>
    </location>
</feature>
<evidence type="ECO:0000313" key="4">
    <source>
        <dbReference type="EMBL" id="KFI53149.1"/>
    </source>
</evidence>
<dbReference type="PANTHER" id="PTHR24220:SF86">
    <property type="entry name" value="ABC TRANSPORTER ABCH.1"/>
    <property type="match status" value="1"/>
</dbReference>
<dbReference type="PROSITE" id="PS50893">
    <property type="entry name" value="ABC_TRANSPORTER_2"/>
    <property type="match status" value="1"/>
</dbReference>
<gene>
    <name evidence="4" type="ORF">BCAL_2050</name>
</gene>
<keyword evidence="1" id="KW-0547">Nucleotide-binding</keyword>
<dbReference type="SMART" id="SM00382">
    <property type="entry name" value="AAA"/>
    <property type="match status" value="1"/>
</dbReference>
<organism evidence="4 5">
    <name type="scientific">Bifidobacterium callitrichos DSM 23973</name>
    <dbReference type="NCBI Taxonomy" id="1437609"/>
    <lineage>
        <taxon>Bacteria</taxon>
        <taxon>Bacillati</taxon>
        <taxon>Actinomycetota</taxon>
        <taxon>Actinomycetes</taxon>
        <taxon>Bifidobacteriales</taxon>
        <taxon>Bifidobacteriaceae</taxon>
        <taxon>Bifidobacterium</taxon>
    </lineage>
</organism>
<dbReference type="STRING" id="1437609.BCAL_2050"/>
<reference evidence="4 5" key="1">
    <citation type="submission" date="2014-03" db="EMBL/GenBank/DDBJ databases">
        <title>Genomics of Bifidobacteria.</title>
        <authorList>
            <person name="Ventura M."/>
            <person name="Milani C."/>
            <person name="Lugli G.A."/>
        </authorList>
    </citation>
    <scope>NUCLEOTIDE SEQUENCE [LARGE SCALE GENOMIC DNA]</scope>
    <source>
        <strain evidence="4 5">DSM 23973</strain>
    </source>
</reference>
<dbReference type="InterPro" id="IPR017871">
    <property type="entry name" value="ABC_transporter-like_CS"/>
</dbReference>
<name>A0A087A2Z9_9BIFI</name>
<dbReference type="RefSeq" id="WP_081887380.1">
    <property type="nucleotide sequence ID" value="NZ_JDUV01000011.1"/>
</dbReference>
<dbReference type="Pfam" id="PF00005">
    <property type="entry name" value="ABC_tran"/>
    <property type="match status" value="1"/>
</dbReference>
<dbReference type="GO" id="GO:0022857">
    <property type="term" value="F:transmembrane transporter activity"/>
    <property type="evidence" value="ECO:0007669"/>
    <property type="project" value="TreeGrafter"/>
</dbReference>
<evidence type="ECO:0000259" key="3">
    <source>
        <dbReference type="PROSITE" id="PS50893"/>
    </source>
</evidence>
<dbReference type="InterPro" id="IPR027417">
    <property type="entry name" value="P-loop_NTPase"/>
</dbReference>